<evidence type="ECO:0000256" key="1">
    <source>
        <dbReference type="SAM" id="MobiDB-lite"/>
    </source>
</evidence>
<gene>
    <name evidence="2" type="ORF">B1R32_10672</name>
</gene>
<protein>
    <submittedName>
        <fullName evidence="2">Uncharacterized protein</fullName>
    </submittedName>
</protein>
<comment type="caution">
    <text evidence="2">The sequence shown here is derived from an EMBL/GenBank/DDBJ whole genome shotgun (WGS) entry which is preliminary data.</text>
</comment>
<reference evidence="2 3" key="1">
    <citation type="journal article" date="2018" name="Syst. Appl. Microbiol.">
        <title>Abditibacterium utsteinense sp. nov., the first cultivated member of candidate phylum FBP, isolated from ice-free Antarctic soil samples.</title>
        <authorList>
            <person name="Tahon G."/>
            <person name="Tytgat B."/>
            <person name="Lebbe L."/>
            <person name="Carlier A."/>
            <person name="Willems A."/>
        </authorList>
    </citation>
    <scope>NUCLEOTIDE SEQUENCE [LARGE SCALE GENOMIC DNA]</scope>
    <source>
        <strain evidence="2 3">LMG 29911</strain>
    </source>
</reference>
<name>A0A2S8STV1_9BACT</name>
<feature type="region of interest" description="Disordered" evidence="1">
    <location>
        <begin position="112"/>
        <end position="136"/>
    </location>
</feature>
<dbReference type="EMBL" id="NIGF01000006">
    <property type="protein sequence ID" value="PQV64227.1"/>
    <property type="molecule type" value="Genomic_DNA"/>
</dbReference>
<organism evidence="2 3">
    <name type="scientific">Abditibacterium utsteinense</name>
    <dbReference type="NCBI Taxonomy" id="1960156"/>
    <lineage>
        <taxon>Bacteria</taxon>
        <taxon>Pseudomonadati</taxon>
        <taxon>Abditibacteriota</taxon>
        <taxon>Abditibacteriia</taxon>
        <taxon>Abditibacteriales</taxon>
        <taxon>Abditibacteriaceae</taxon>
        <taxon>Abditibacterium</taxon>
    </lineage>
</organism>
<evidence type="ECO:0000313" key="2">
    <source>
        <dbReference type="EMBL" id="PQV64227.1"/>
    </source>
</evidence>
<dbReference type="InParanoid" id="A0A2S8STV1"/>
<sequence length="415" mass="46539">MEPRYGRRITLAVILFLLLTGAQRWRDRVLESTRGDFLTQVESKPEIVSSSQPFEAVPIPTTKPTPRVALGTPRFVPEMVQLKRMGSVCSQNLWRDEDCELHLAFRVENAEAPFGGNPTSSNSRTRDNNLPWPSRPEMPRPLHWTLQSEAGAVLSTSIFGGSDWSSGWKVTPGNTPSPEQLKQPRFSFSCSTNFDLDRVPETRGVVTLGTRYTMPDGRALPIRVVVRPAWFTRAARTISLQSSQWLAPAGGDEGSVVLRLRATGAPLLLRDEPQGSQISWQAALMSGKKPGHELIPQRKLLHNWSPALENASGKFDSHQAKDAKVWKSYRRFYKDEIRPSTPNVAPQEVPVQKYLAGFWPKIWAQKPVQNGSFILVRYRFYGLRGFARKAVFKTEIGVPGDGFLKVSVPLPRRAT</sequence>
<evidence type="ECO:0000313" key="3">
    <source>
        <dbReference type="Proteomes" id="UP000237684"/>
    </source>
</evidence>
<dbReference type="RefSeq" id="WP_123580505.1">
    <property type="nucleotide sequence ID" value="NZ_NIGF01000006.1"/>
</dbReference>
<dbReference type="AlphaFoldDB" id="A0A2S8STV1"/>
<keyword evidence="3" id="KW-1185">Reference proteome</keyword>
<accession>A0A2S8STV1</accession>
<proteinExistence type="predicted"/>
<dbReference type="Proteomes" id="UP000237684">
    <property type="component" value="Unassembled WGS sequence"/>
</dbReference>